<keyword evidence="11" id="KW-0418">Kinase</keyword>
<evidence type="ECO:0000256" key="5">
    <source>
        <dbReference type="ARBA" id="ARBA00022614"/>
    </source>
</evidence>
<dbReference type="FunFam" id="3.80.10.10:FF:000830">
    <property type="entry name" value="Predicted protein"/>
    <property type="match status" value="1"/>
</dbReference>
<dbReference type="PROSITE" id="PS50011">
    <property type="entry name" value="PROTEIN_KINASE_DOM"/>
    <property type="match status" value="1"/>
</dbReference>
<dbReference type="CDD" id="cd14066">
    <property type="entry name" value="STKc_IRAK"/>
    <property type="match status" value="1"/>
</dbReference>
<evidence type="ECO:0000256" key="7">
    <source>
        <dbReference type="ARBA" id="ARBA00022692"/>
    </source>
</evidence>
<feature type="chain" id="PRO_5041286987" description="non-specific serine/threonine protein kinase" evidence="19">
    <location>
        <begin position="25"/>
        <end position="960"/>
    </location>
</feature>
<evidence type="ECO:0000313" key="21">
    <source>
        <dbReference type="EMBL" id="CAI9269460.1"/>
    </source>
</evidence>
<keyword evidence="14 18" id="KW-0472">Membrane</keyword>
<keyword evidence="4" id="KW-0723">Serine/threonine-protein kinase</keyword>
<keyword evidence="13 18" id="KW-1133">Transmembrane helix</keyword>
<sequence length="960" mass="105410">MMAIFVLRLLWVCVFLVFCVVVFSDIDNGDVEAIRALKDQWKNTPPSWRRSNYPCSWEGVTCSDTRIISLGLSSMGLVGQLVGDIGGLTALTSLDLSFNGGLTGSISPRIGDLKSLSILILAGCSFTGNIPPELGNLQELSFLALNTNNLTGEIPSSLGSLSKLYWLDIAENHITGSIPISTKTKPGLDQLKHAKHFHFNKNRLSGGIPEQLFNGDMVLIHVLFDGNQLTGKIPSTIGYVQTLEVLRLDRNALSGDVPLNLNNLTSLSELNLAHNNLFGDLPDLNGMNALSYVDLSNNSFHGSDPPIWLSTLPSLSTLVMEFGSLKGKLPQDLFSLSGIQQVKLKNNKLNDTLNMGSSISEQLQLVDLQSNEIEAVTLSSEYKNTLELSGNPVCDTALAHTAYCHVQQQTSKAYSTSLANCGSKSCPLDKKLSPQTCECAYPYEGTLYFRAPSFRELSSVNIWHSLEMSLWVKLGLTPGSVSLQNPFFNADDYLQVYLQLFPGKGNHFNRSEVRKMGFYLSNQTYKPPAGFGPYFFIATPYDFFESHGGASISIGTIIGIATGSTFVVMMLIGLFVYAIRQKKRAEKAIILSRPFASWASSGKDGGGAPQLKGARWFSYDELKKSTSNFSYTNLLGSGGYGKVYKGTILGGQVVAIKKAQQASMQGGLEFKTEIELLSRVHHKNLVGLIGFCFEQGEQMLVYEFMRNGTLRDSLTGKSGIYLDWKRRLRIALGSARGLAYLHELADPPIIHRDIKSTNILLDEYLTAKVADFGLSKLISDSEAHVSTQVKGTMGYLDPEYYMTQQLTEKSDVYSFGVVMLELVTARPPIEKGKYIVREVKTKIDTTDEEEYGLRALMDPIIKNMTCLTGFKRFIQLAMQCVEDCATDRPTMSDVVKALENILTSDGLHTDSTSASSSATEFGSVKGAIKHPYSEATLKRNDSYGFDYSGGYSISAKVEPK</sequence>
<evidence type="ECO:0000256" key="14">
    <source>
        <dbReference type="ARBA" id="ARBA00023136"/>
    </source>
</evidence>
<dbReference type="PROSITE" id="PS51450">
    <property type="entry name" value="LRR"/>
    <property type="match status" value="1"/>
</dbReference>
<dbReference type="InterPro" id="IPR011009">
    <property type="entry name" value="Kinase-like_dom_sf"/>
</dbReference>
<dbReference type="GO" id="GO:0004674">
    <property type="term" value="F:protein serine/threonine kinase activity"/>
    <property type="evidence" value="ECO:0007669"/>
    <property type="project" value="UniProtKB-KW"/>
</dbReference>
<dbReference type="Pfam" id="PF07714">
    <property type="entry name" value="PK_Tyr_Ser-Thr"/>
    <property type="match status" value="1"/>
</dbReference>
<evidence type="ECO:0000256" key="12">
    <source>
        <dbReference type="ARBA" id="ARBA00022840"/>
    </source>
</evidence>
<feature type="transmembrane region" description="Helical" evidence="18">
    <location>
        <begin position="554"/>
        <end position="579"/>
    </location>
</feature>
<dbReference type="PANTHER" id="PTHR45974">
    <property type="entry name" value="RECEPTOR-LIKE PROTEIN 55"/>
    <property type="match status" value="1"/>
</dbReference>
<keyword evidence="6" id="KW-0808">Transferase</keyword>
<comment type="subcellular location">
    <subcellularLocation>
        <location evidence="1">Membrane</location>
        <topology evidence="1">Single-pass type I membrane protein</topology>
    </subcellularLocation>
</comment>
<dbReference type="EMBL" id="OX465077">
    <property type="protein sequence ID" value="CAI9269460.1"/>
    <property type="molecule type" value="Genomic_DNA"/>
</dbReference>
<gene>
    <name evidence="21" type="ORF">LSALG_LOCUS9834</name>
</gene>
<dbReference type="FunFam" id="3.30.200.20:FF:000328">
    <property type="entry name" value="Leucine-rich repeat protein kinase family protein"/>
    <property type="match status" value="1"/>
</dbReference>
<keyword evidence="22" id="KW-1185">Reference proteome</keyword>
<dbReference type="GO" id="GO:0016020">
    <property type="term" value="C:membrane"/>
    <property type="evidence" value="ECO:0007669"/>
    <property type="project" value="UniProtKB-SubCell"/>
</dbReference>
<evidence type="ECO:0000256" key="10">
    <source>
        <dbReference type="ARBA" id="ARBA00022741"/>
    </source>
</evidence>
<keyword evidence="8 19" id="KW-0732">Signal</keyword>
<feature type="domain" description="Protein kinase" evidence="20">
    <location>
        <begin position="629"/>
        <end position="902"/>
    </location>
</feature>
<evidence type="ECO:0000256" key="2">
    <source>
        <dbReference type="ARBA" id="ARBA00008684"/>
    </source>
</evidence>
<keyword evidence="15" id="KW-0675">Receptor</keyword>
<proteinExistence type="inferred from homology"/>
<dbReference type="FunFam" id="1.10.510.10:FF:000453">
    <property type="entry name" value="LRR receptor-like serine/threonine-protein kinase HSL2"/>
    <property type="match status" value="1"/>
</dbReference>
<keyword evidence="10 17" id="KW-0547">Nucleotide-binding</keyword>
<evidence type="ECO:0000256" key="4">
    <source>
        <dbReference type="ARBA" id="ARBA00022527"/>
    </source>
</evidence>
<dbReference type="PROSITE" id="PS00108">
    <property type="entry name" value="PROTEIN_KINASE_ST"/>
    <property type="match status" value="1"/>
</dbReference>
<evidence type="ECO:0000256" key="15">
    <source>
        <dbReference type="ARBA" id="ARBA00023170"/>
    </source>
</evidence>
<evidence type="ECO:0000256" key="9">
    <source>
        <dbReference type="ARBA" id="ARBA00022737"/>
    </source>
</evidence>
<name>A0AA35Y8V6_LACSI</name>
<evidence type="ECO:0000256" key="6">
    <source>
        <dbReference type="ARBA" id="ARBA00022679"/>
    </source>
</evidence>
<evidence type="ECO:0000256" key="13">
    <source>
        <dbReference type="ARBA" id="ARBA00022989"/>
    </source>
</evidence>
<evidence type="ECO:0000256" key="8">
    <source>
        <dbReference type="ARBA" id="ARBA00022729"/>
    </source>
</evidence>
<feature type="binding site" evidence="17">
    <location>
        <position position="658"/>
    </location>
    <ligand>
        <name>ATP</name>
        <dbReference type="ChEBI" id="CHEBI:30616"/>
    </ligand>
</feature>
<organism evidence="21 22">
    <name type="scientific">Lactuca saligna</name>
    <name type="common">Willowleaf lettuce</name>
    <dbReference type="NCBI Taxonomy" id="75948"/>
    <lineage>
        <taxon>Eukaryota</taxon>
        <taxon>Viridiplantae</taxon>
        <taxon>Streptophyta</taxon>
        <taxon>Embryophyta</taxon>
        <taxon>Tracheophyta</taxon>
        <taxon>Spermatophyta</taxon>
        <taxon>Magnoliopsida</taxon>
        <taxon>eudicotyledons</taxon>
        <taxon>Gunneridae</taxon>
        <taxon>Pentapetalae</taxon>
        <taxon>asterids</taxon>
        <taxon>campanulids</taxon>
        <taxon>Asterales</taxon>
        <taxon>Asteraceae</taxon>
        <taxon>Cichorioideae</taxon>
        <taxon>Cichorieae</taxon>
        <taxon>Lactucinae</taxon>
        <taxon>Lactuca</taxon>
    </lineage>
</organism>
<comment type="similarity">
    <text evidence="2">Belongs to the protein kinase superfamily. Ser/Thr protein kinase family.</text>
</comment>
<dbReference type="InterPro" id="IPR017441">
    <property type="entry name" value="Protein_kinase_ATP_BS"/>
</dbReference>
<keyword evidence="16" id="KW-0325">Glycoprotein</keyword>
<dbReference type="InterPro" id="IPR013210">
    <property type="entry name" value="LRR_N_plant-typ"/>
</dbReference>
<evidence type="ECO:0000256" key="11">
    <source>
        <dbReference type="ARBA" id="ARBA00022777"/>
    </source>
</evidence>
<dbReference type="AlphaFoldDB" id="A0AA35Y8V6"/>
<dbReference type="SMART" id="SM00220">
    <property type="entry name" value="S_TKc"/>
    <property type="match status" value="1"/>
</dbReference>
<protein>
    <recommendedName>
        <fullName evidence="3">non-specific serine/threonine protein kinase</fullName>
        <ecNumber evidence="3">2.7.11.1</ecNumber>
    </recommendedName>
</protein>
<evidence type="ECO:0000256" key="3">
    <source>
        <dbReference type="ARBA" id="ARBA00012513"/>
    </source>
</evidence>
<evidence type="ECO:0000256" key="16">
    <source>
        <dbReference type="ARBA" id="ARBA00023180"/>
    </source>
</evidence>
<evidence type="ECO:0000259" key="20">
    <source>
        <dbReference type="PROSITE" id="PS50011"/>
    </source>
</evidence>
<dbReference type="InterPro" id="IPR008271">
    <property type="entry name" value="Ser/Thr_kinase_AS"/>
</dbReference>
<reference evidence="21" key="1">
    <citation type="submission" date="2023-04" db="EMBL/GenBank/DDBJ databases">
        <authorList>
            <person name="Vijverberg K."/>
            <person name="Xiong W."/>
            <person name="Schranz E."/>
        </authorList>
    </citation>
    <scope>NUCLEOTIDE SEQUENCE</scope>
</reference>
<dbReference type="SUPFAM" id="SSF52058">
    <property type="entry name" value="L domain-like"/>
    <property type="match status" value="1"/>
</dbReference>
<evidence type="ECO:0000256" key="1">
    <source>
        <dbReference type="ARBA" id="ARBA00004479"/>
    </source>
</evidence>
<evidence type="ECO:0000256" key="19">
    <source>
        <dbReference type="SAM" id="SignalP"/>
    </source>
</evidence>
<dbReference type="InterPro" id="IPR000719">
    <property type="entry name" value="Prot_kinase_dom"/>
</dbReference>
<evidence type="ECO:0000313" key="22">
    <source>
        <dbReference type="Proteomes" id="UP001177003"/>
    </source>
</evidence>
<dbReference type="GO" id="GO:0005524">
    <property type="term" value="F:ATP binding"/>
    <property type="evidence" value="ECO:0007669"/>
    <property type="project" value="UniProtKB-UniRule"/>
</dbReference>
<keyword evidence="5" id="KW-0433">Leucine-rich repeat</keyword>
<keyword evidence="12 17" id="KW-0067">ATP-binding</keyword>
<dbReference type="SUPFAM" id="SSF56112">
    <property type="entry name" value="Protein kinase-like (PK-like)"/>
    <property type="match status" value="1"/>
</dbReference>
<dbReference type="Gene3D" id="3.80.10.10">
    <property type="entry name" value="Ribonuclease Inhibitor"/>
    <property type="match status" value="3"/>
</dbReference>
<accession>A0AA35Y8V6</accession>
<dbReference type="EC" id="2.7.11.1" evidence="3"/>
<dbReference type="Pfam" id="PF08263">
    <property type="entry name" value="LRRNT_2"/>
    <property type="match status" value="1"/>
</dbReference>
<dbReference type="Gene3D" id="3.30.200.20">
    <property type="entry name" value="Phosphorylase Kinase, domain 1"/>
    <property type="match status" value="1"/>
</dbReference>
<dbReference type="InterPro" id="IPR001611">
    <property type="entry name" value="Leu-rich_rpt"/>
</dbReference>
<dbReference type="FunFam" id="3.80.10.10:FF:000363">
    <property type="entry name" value="Leucine-rich repeat family protein"/>
    <property type="match status" value="1"/>
</dbReference>
<keyword evidence="9" id="KW-0677">Repeat</keyword>
<dbReference type="Gene3D" id="1.10.510.10">
    <property type="entry name" value="Transferase(Phosphotransferase) domain 1"/>
    <property type="match status" value="1"/>
</dbReference>
<evidence type="ECO:0000256" key="18">
    <source>
        <dbReference type="SAM" id="Phobius"/>
    </source>
</evidence>
<feature type="signal peptide" evidence="19">
    <location>
        <begin position="1"/>
        <end position="24"/>
    </location>
</feature>
<dbReference type="PANTHER" id="PTHR45974:SF233">
    <property type="entry name" value="PROTEIN KINASE DOMAIN-CONTAINING PROTEIN"/>
    <property type="match status" value="1"/>
</dbReference>
<dbReference type="Proteomes" id="UP001177003">
    <property type="component" value="Chromosome 1"/>
</dbReference>
<dbReference type="PROSITE" id="PS00107">
    <property type="entry name" value="PROTEIN_KINASE_ATP"/>
    <property type="match status" value="1"/>
</dbReference>
<dbReference type="InterPro" id="IPR032675">
    <property type="entry name" value="LRR_dom_sf"/>
</dbReference>
<keyword evidence="7 18" id="KW-0812">Transmembrane</keyword>
<evidence type="ECO:0000256" key="17">
    <source>
        <dbReference type="PROSITE-ProRule" id="PRU10141"/>
    </source>
</evidence>
<dbReference type="Pfam" id="PF00560">
    <property type="entry name" value="LRR_1"/>
    <property type="match status" value="1"/>
</dbReference>
<dbReference type="InterPro" id="IPR001245">
    <property type="entry name" value="Ser-Thr/Tyr_kinase_cat_dom"/>
</dbReference>